<dbReference type="PANTHER" id="PTHR23232:SF142">
    <property type="entry name" value="GASTRULA ZINC FINGER PROTEIN XLCGF57.1-LIKE-RELATED"/>
    <property type="match status" value="1"/>
</dbReference>
<organism evidence="2 3">
    <name type="scientific">Pleurodeles waltl</name>
    <name type="common">Iberian ribbed newt</name>
    <dbReference type="NCBI Taxonomy" id="8319"/>
    <lineage>
        <taxon>Eukaryota</taxon>
        <taxon>Metazoa</taxon>
        <taxon>Chordata</taxon>
        <taxon>Craniata</taxon>
        <taxon>Vertebrata</taxon>
        <taxon>Euteleostomi</taxon>
        <taxon>Amphibia</taxon>
        <taxon>Batrachia</taxon>
        <taxon>Caudata</taxon>
        <taxon>Salamandroidea</taxon>
        <taxon>Salamandridae</taxon>
        <taxon>Pleurodelinae</taxon>
        <taxon>Pleurodeles</taxon>
    </lineage>
</organism>
<sequence length="158" mass="17613">MVTKVQLDPLPTLERTGRLLLTFDLENLSLIRSTPNFDKMPVTFHDAAVHFSAEEWTQLHEWQKELYRKVMKEIHQALISLGPIIAATVFSLQAKENGDLCIVDIQDSERQQCGNPSASAVISTSSPIPFWVTTEENDCLKGSQDSDRLESSGNLSPG</sequence>
<dbReference type="SMART" id="SM00349">
    <property type="entry name" value="KRAB"/>
    <property type="match status" value="1"/>
</dbReference>
<dbReference type="InterPro" id="IPR050169">
    <property type="entry name" value="Krueppel_C2H2_ZnF"/>
</dbReference>
<proteinExistence type="predicted"/>
<dbReference type="InterPro" id="IPR036051">
    <property type="entry name" value="KRAB_dom_sf"/>
</dbReference>
<reference evidence="2" key="1">
    <citation type="journal article" date="2022" name="bioRxiv">
        <title>Sequencing and chromosome-scale assembly of the giantPleurodeles waltlgenome.</title>
        <authorList>
            <person name="Brown T."/>
            <person name="Elewa A."/>
            <person name="Iarovenko S."/>
            <person name="Subramanian E."/>
            <person name="Araus A.J."/>
            <person name="Petzold A."/>
            <person name="Susuki M."/>
            <person name="Suzuki K.-i.T."/>
            <person name="Hayashi T."/>
            <person name="Toyoda A."/>
            <person name="Oliveira C."/>
            <person name="Osipova E."/>
            <person name="Leigh N.D."/>
            <person name="Simon A."/>
            <person name="Yun M.H."/>
        </authorList>
    </citation>
    <scope>NUCLEOTIDE SEQUENCE</scope>
    <source>
        <strain evidence="2">20211129_DDA</strain>
        <tissue evidence="2">Liver</tissue>
    </source>
</reference>
<evidence type="ECO:0000313" key="2">
    <source>
        <dbReference type="EMBL" id="KAJ1153669.1"/>
    </source>
</evidence>
<gene>
    <name evidence="2" type="ORF">NDU88_006428</name>
</gene>
<dbReference type="Proteomes" id="UP001066276">
    <property type="component" value="Chromosome 5"/>
</dbReference>
<dbReference type="PANTHER" id="PTHR23232">
    <property type="entry name" value="KRAB DOMAIN C2H2 ZINC FINGER"/>
    <property type="match status" value="1"/>
</dbReference>
<dbReference type="InterPro" id="IPR001909">
    <property type="entry name" value="KRAB"/>
</dbReference>
<dbReference type="Gene3D" id="6.10.140.140">
    <property type="match status" value="1"/>
</dbReference>
<dbReference type="CDD" id="cd07765">
    <property type="entry name" value="KRAB_A-box"/>
    <property type="match status" value="1"/>
</dbReference>
<dbReference type="SUPFAM" id="SSF109640">
    <property type="entry name" value="KRAB domain (Kruppel-associated box)"/>
    <property type="match status" value="1"/>
</dbReference>
<dbReference type="Pfam" id="PF01352">
    <property type="entry name" value="KRAB"/>
    <property type="match status" value="1"/>
</dbReference>
<dbReference type="GO" id="GO:0006355">
    <property type="term" value="P:regulation of DNA-templated transcription"/>
    <property type="evidence" value="ECO:0007669"/>
    <property type="project" value="InterPro"/>
</dbReference>
<dbReference type="AlphaFoldDB" id="A0AAV7RN07"/>
<evidence type="ECO:0000313" key="3">
    <source>
        <dbReference type="Proteomes" id="UP001066276"/>
    </source>
</evidence>
<dbReference type="PROSITE" id="PS50805">
    <property type="entry name" value="KRAB"/>
    <property type="match status" value="1"/>
</dbReference>
<dbReference type="EMBL" id="JANPWB010000009">
    <property type="protein sequence ID" value="KAJ1153669.1"/>
    <property type="molecule type" value="Genomic_DNA"/>
</dbReference>
<keyword evidence="3" id="KW-1185">Reference proteome</keyword>
<comment type="caution">
    <text evidence="2">The sequence shown here is derived from an EMBL/GenBank/DDBJ whole genome shotgun (WGS) entry which is preliminary data.</text>
</comment>
<feature type="domain" description="KRAB" evidence="1">
    <location>
        <begin position="42"/>
        <end position="113"/>
    </location>
</feature>
<evidence type="ECO:0000259" key="1">
    <source>
        <dbReference type="PROSITE" id="PS50805"/>
    </source>
</evidence>
<protein>
    <recommendedName>
        <fullName evidence="1">KRAB domain-containing protein</fullName>
    </recommendedName>
</protein>
<name>A0AAV7RN07_PLEWA</name>
<accession>A0AAV7RN07</accession>